<name>A0A7D9LYN3_PARCT</name>
<organism evidence="1 2">
    <name type="scientific">Paramuricea clavata</name>
    <name type="common">Red gorgonian</name>
    <name type="synonym">Violescent sea-whip</name>
    <dbReference type="NCBI Taxonomy" id="317549"/>
    <lineage>
        <taxon>Eukaryota</taxon>
        <taxon>Metazoa</taxon>
        <taxon>Cnidaria</taxon>
        <taxon>Anthozoa</taxon>
        <taxon>Octocorallia</taxon>
        <taxon>Malacalcyonacea</taxon>
        <taxon>Plexauridae</taxon>
        <taxon>Paramuricea</taxon>
    </lineage>
</organism>
<dbReference type="Proteomes" id="UP001152795">
    <property type="component" value="Unassembled WGS sequence"/>
</dbReference>
<proteinExistence type="predicted"/>
<sequence>MAQFHLPSSLDLTDRNLADSSKKWKRQLQVYMEASGNNNKPKQRQTAIILHCAGPEVLEVYDHFEFEGENYKNDPVKVLEKLEEYCNPRQNEVLQSFRFWQVPFQEPFDTFLTKLYSYADSCNFKEK</sequence>
<dbReference type="EMBL" id="CACRXK020024642">
    <property type="protein sequence ID" value="CAB4038827.1"/>
    <property type="molecule type" value="Genomic_DNA"/>
</dbReference>
<comment type="caution">
    <text evidence="1">The sequence shown here is derived from an EMBL/GenBank/DDBJ whole genome shotgun (WGS) entry which is preliminary data.</text>
</comment>
<keyword evidence="2" id="KW-1185">Reference proteome</keyword>
<accession>A0A7D9LYN3</accession>
<dbReference type="PANTHER" id="PTHR33198:SF20">
    <property type="entry name" value="RETROTRANSPOSON GAG DOMAIN-CONTAINING PROTEIN"/>
    <property type="match status" value="1"/>
</dbReference>
<evidence type="ECO:0000313" key="2">
    <source>
        <dbReference type="Proteomes" id="UP001152795"/>
    </source>
</evidence>
<gene>
    <name evidence="1" type="ORF">PACLA_8A067797</name>
</gene>
<evidence type="ECO:0000313" key="1">
    <source>
        <dbReference type="EMBL" id="CAB4038827.1"/>
    </source>
</evidence>
<dbReference type="OrthoDB" id="5984605at2759"/>
<dbReference type="AlphaFoldDB" id="A0A7D9LYN3"/>
<reference evidence="1" key="1">
    <citation type="submission" date="2020-04" db="EMBL/GenBank/DDBJ databases">
        <authorList>
            <person name="Alioto T."/>
            <person name="Alioto T."/>
            <person name="Gomez Garrido J."/>
        </authorList>
    </citation>
    <scope>NUCLEOTIDE SEQUENCE</scope>
    <source>
        <strain evidence="1">A484AB</strain>
    </source>
</reference>
<dbReference type="PANTHER" id="PTHR33198">
    <property type="entry name" value="ANK_REP_REGION DOMAIN-CONTAINING PROTEIN-RELATED"/>
    <property type="match status" value="1"/>
</dbReference>
<protein>
    <submittedName>
        <fullName evidence="1">Uncharacterized protein</fullName>
    </submittedName>
</protein>